<evidence type="ECO:0000256" key="1">
    <source>
        <dbReference type="ARBA" id="ARBA00000085"/>
    </source>
</evidence>
<dbReference type="SMART" id="SM00387">
    <property type="entry name" value="HATPase_c"/>
    <property type="match status" value="1"/>
</dbReference>
<evidence type="ECO:0000256" key="5">
    <source>
        <dbReference type="ARBA" id="ARBA00022679"/>
    </source>
</evidence>
<dbReference type="Gene3D" id="3.30.565.10">
    <property type="entry name" value="Histidine kinase-like ATPase, C-terminal domain"/>
    <property type="match status" value="1"/>
</dbReference>
<proteinExistence type="predicted"/>
<dbReference type="PRINTS" id="PR00344">
    <property type="entry name" value="BCTRLSENSOR"/>
</dbReference>
<reference evidence="14" key="1">
    <citation type="journal article" date="2019" name="Int. J. Syst. Evol. Microbiol.">
        <title>The Global Catalogue of Microorganisms (GCM) 10K type strain sequencing project: providing services to taxonomists for standard genome sequencing and annotation.</title>
        <authorList>
            <consortium name="The Broad Institute Genomics Platform"/>
            <consortium name="The Broad Institute Genome Sequencing Center for Infectious Disease"/>
            <person name="Wu L."/>
            <person name="Ma J."/>
        </authorList>
    </citation>
    <scope>NUCLEOTIDE SEQUENCE [LARGE SCALE GENOMIC DNA]</scope>
    <source>
        <strain evidence="14">JCM 18326</strain>
    </source>
</reference>
<feature type="transmembrane region" description="Helical" evidence="10">
    <location>
        <begin position="193"/>
        <end position="214"/>
    </location>
</feature>
<dbReference type="CDD" id="cd00082">
    <property type="entry name" value="HisKA"/>
    <property type="match status" value="1"/>
</dbReference>
<dbReference type="InterPro" id="IPR004358">
    <property type="entry name" value="Sig_transdc_His_kin-like_C"/>
</dbReference>
<evidence type="ECO:0000259" key="12">
    <source>
        <dbReference type="PROSITE" id="PS50885"/>
    </source>
</evidence>
<dbReference type="Gene3D" id="6.10.340.10">
    <property type="match status" value="1"/>
</dbReference>
<dbReference type="SUPFAM" id="SSF47384">
    <property type="entry name" value="Homodimeric domain of signal transducing histidine kinase"/>
    <property type="match status" value="1"/>
</dbReference>
<comment type="subcellular location">
    <subcellularLocation>
        <location evidence="2">Membrane</location>
    </subcellularLocation>
</comment>
<keyword evidence="10" id="KW-1133">Transmembrane helix</keyword>
<evidence type="ECO:0000256" key="4">
    <source>
        <dbReference type="ARBA" id="ARBA00022553"/>
    </source>
</evidence>
<feature type="transmembrane region" description="Helical" evidence="10">
    <location>
        <begin position="919"/>
        <end position="942"/>
    </location>
</feature>
<comment type="catalytic activity">
    <reaction evidence="1">
        <text>ATP + protein L-histidine = ADP + protein N-phospho-L-histidine.</text>
        <dbReference type="EC" id="2.7.13.3"/>
    </reaction>
</comment>
<name>A0ABP9DGY6_9BACT</name>
<keyword evidence="5" id="KW-0808">Transferase</keyword>
<evidence type="ECO:0000256" key="3">
    <source>
        <dbReference type="ARBA" id="ARBA00012438"/>
    </source>
</evidence>
<dbReference type="Gene3D" id="1.10.287.130">
    <property type="match status" value="1"/>
</dbReference>
<feature type="transmembrane region" description="Helical" evidence="10">
    <location>
        <begin position="226"/>
        <end position="247"/>
    </location>
</feature>
<organism evidence="13 14">
    <name type="scientific">Algivirga pacifica</name>
    <dbReference type="NCBI Taxonomy" id="1162670"/>
    <lineage>
        <taxon>Bacteria</taxon>
        <taxon>Pseudomonadati</taxon>
        <taxon>Bacteroidota</taxon>
        <taxon>Cytophagia</taxon>
        <taxon>Cytophagales</taxon>
        <taxon>Flammeovirgaceae</taxon>
        <taxon>Algivirga</taxon>
    </lineage>
</organism>
<evidence type="ECO:0000313" key="14">
    <source>
        <dbReference type="Proteomes" id="UP001500298"/>
    </source>
</evidence>
<feature type="transmembrane region" description="Helical" evidence="10">
    <location>
        <begin position="748"/>
        <end position="769"/>
    </location>
</feature>
<dbReference type="InterPro" id="IPR003660">
    <property type="entry name" value="HAMP_dom"/>
</dbReference>
<keyword evidence="10" id="KW-0472">Membrane</keyword>
<dbReference type="PROSITE" id="PS50885">
    <property type="entry name" value="HAMP"/>
    <property type="match status" value="1"/>
</dbReference>
<dbReference type="Pfam" id="PF02518">
    <property type="entry name" value="HATPase_c"/>
    <property type="match status" value="1"/>
</dbReference>
<dbReference type="InterPro" id="IPR003594">
    <property type="entry name" value="HATPase_dom"/>
</dbReference>
<comment type="caution">
    <text evidence="13">The sequence shown here is derived from an EMBL/GenBank/DDBJ whole genome shotgun (WGS) entry which is preliminary data.</text>
</comment>
<keyword evidence="6" id="KW-0547">Nucleotide-binding</keyword>
<keyword evidence="4" id="KW-0597">Phosphoprotein</keyword>
<gene>
    <name evidence="13" type="ORF">GCM10023331_23880</name>
</gene>
<sequence>MAAFLTDKLIQQENNHEEFAAQVQRNLHDVSDKMRDGILDVKQSIKREGQVNFTALLEDTSSEGYGISYYVFNNNEQIVFWSDHNVNVRYEDIKGYYLERCIRIGSALYLVRKSSFRHYDDAYDIVALLPLFYDFQVNNLYLPKGPHPRIFLSSKDVGITVLSEEAEGYPILTKTRKYLFTLTMDKGTYFNRFLNWTVMLLSLTGFALLIWELIKLGLHLTRNKHYWRTFLGLFMLLALLKFSFSWWDWPYEQMHLEVFKPAKWSLLSMSSTAAGTVLNQLFLLVLIIYVSRSFNYLIPVRKVMLLSSVQKQVLGGTLVFSTFAVAYYLAYIQLDFFKQSGLTFSVYDSILDNSLYILGISLLLINVAIYYWVCHLASKLMLKTLPLASIMVTLGVGTLIYFIFLLLFQESTSMVVFNINAIYFAGITFLGLPKRIVFGDYTIFFYILSCAAAFAMMGTYTCYEYKQTEYINAMRDFASELQDNEEMIGFRLEEAVEEIRNDRNLPKYFIEQNVGNWERDRLMEKLFFNKYFEKYDISVSFYNSLKLPIGGGVEPLQKEVQPFMNSQAERIRNYIFAKHDQVSGNKSYICVVPVYERGEPREVGYVLVKLKAKRFSYGNAHHFFLKNGKISAWQKEFSYAIYFRRELVYSFGEYNYANALLETFRYDDNPHLLRLQLKHDGYNHIRKPDGIDKHIIVSVPDQPLSTLYADFSFLFLLLMFVFLTTYTLNNYMSKPKEYEVNFSTKIQLYLNVAFFMPIIVVGIVVVTVMSSQNSEEQRNIYYDKAQSVATSLQEDVLKYHQGEISKRDLENKIYDISGVVQSDIHFFDEEGFLVGSSDDYLFEISLLSKTIHPEAYAGIKESKRDKIMLSEHVGALSYNTVYIGIKEYKGGKVLGFFSIPFFRSAYKLDRQVLEVLSTVLQVFTVVLLLLLPFLFLVSMSLLKPLKLIRAKISNVSLNHSNEIVDYHVRDEFGLLIGAYNQMLANLEESKKALAQTEKESAWRDMAQQVAHEIKNPLTPMRLTLQQLQRVLSGQEDHRVERSLNMMLNQVDTLADIATSFSTYASMPLPKEEEFDVAKVLRQTAILFKSKNEAEIVENIPDGAYYVRGDKQLMGRIFSNLVINGIQAVDEGGQPRIALSLRVNMAGKVQIEVSDNGGGIPEDIQQKVFTPKFTTKSTGSGIGLAISKRGVEHSGGSIWFETEEGVGTSFFVEMELLKLGDIDFRKSVINNN</sequence>
<dbReference type="InterPro" id="IPR036890">
    <property type="entry name" value="HATPase_C_sf"/>
</dbReference>
<dbReference type="SMART" id="SM00388">
    <property type="entry name" value="HisKA"/>
    <property type="match status" value="1"/>
</dbReference>
<evidence type="ECO:0000256" key="8">
    <source>
        <dbReference type="ARBA" id="ARBA00022840"/>
    </source>
</evidence>
<dbReference type="EC" id="2.7.13.3" evidence="3"/>
<keyword evidence="9" id="KW-0902">Two-component regulatory system</keyword>
<keyword evidence="10" id="KW-0812">Transmembrane</keyword>
<dbReference type="PROSITE" id="PS50109">
    <property type="entry name" value="HIS_KIN"/>
    <property type="match status" value="1"/>
</dbReference>
<evidence type="ECO:0000256" key="7">
    <source>
        <dbReference type="ARBA" id="ARBA00022777"/>
    </source>
</evidence>
<feature type="transmembrane region" description="Helical" evidence="10">
    <location>
        <begin position="267"/>
        <end position="291"/>
    </location>
</feature>
<dbReference type="Pfam" id="PF00672">
    <property type="entry name" value="HAMP"/>
    <property type="match status" value="1"/>
</dbReference>
<keyword evidence="8" id="KW-0067">ATP-binding</keyword>
<evidence type="ECO:0000256" key="6">
    <source>
        <dbReference type="ARBA" id="ARBA00022741"/>
    </source>
</evidence>
<dbReference type="GO" id="GO:0016301">
    <property type="term" value="F:kinase activity"/>
    <property type="evidence" value="ECO:0007669"/>
    <property type="project" value="UniProtKB-KW"/>
</dbReference>
<evidence type="ECO:0000256" key="10">
    <source>
        <dbReference type="SAM" id="Phobius"/>
    </source>
</evidence>
<evidence type="ECO:0000256" key="2">
    <source>
        <dbReference type="ARBA" id="ARBA00004370"/>
    </source>
</evidence>
<feature type="domain" description="Histidine kinase" evidence="11">
    <location>
        <begin position="1008"/>
        <end position="1217"/>
    </location>
</feature>
<evidence type="ECO:0000256" key="9">
    <source>
        <dbReference type="ARBA" id="ARBA00023012"/>
    </source>
</evidence>
<feature type="transmembrane region" description="Helical" evidence="10">
    <location>
        <begin position="707"/>
        <end position="728"/>
    </location>
</feature>
<dbReference type="EMBL" id="BAABJX010000036">
    <property type="protein sequence ID" value="GAA4837962.1"/>
    <property type="molecule type" value="Genomic_DNA"/>
</dbReference>
<feature type="transmembrane region" description="Helical" evidence="10">
    <location>
        <begin position="354"/>
        <end position="373"/>
    </location>
</feature>
<dbReference type="SMART" id="SM00304">
    <property type="entry name" value="HAMP"/>
    <property type="match status" value="1"/>
</dbReference>
<dbReference type="InterPro" id="IPR003661">
    <property type="entry name" value="HisK_dim/P_dom"/>
</dbReference>
<feature type="transmembrane region" description="Helical" evidence="10">
    <location>
        <begin position="385"/>
        <end position="408"/>
    </location>
</feature>
<accession>A0ABP9DGY6</accession>
<feature type="domain" description="HAMP" evidence="12">
    <location>
        <begin position="939"/>
        <end position="991"/>
    </location>
</feature>
<keyword evidence="7 13" id="KW-0418">Kinase</keyword>
<keyword evidence="14" id="KW-1185">Reference proteome</keyword>
<dbReference type="Pfam" id="PF00512">
    <property type="entry name" value="HisKA"/>
    <property type="match status" value="1"/>
</dbReference>
<dbReference type="InterPro" id="IPR036097">
    <property type="entry name" value="HisK_dim/P_sf"/>
</dbReference>
<feature type="transmembrane region" description="Helical" evidence="10">
    <location>
        <begin position="312"/>
        <end position="334"/>
    </location>
</feature>
<dbReference type="SUPFAM" id="SSF55874">
    <property type="entry name" value="ATPase domain of HSP90 chaperone/DNA topoisomerase II/histidine kinase"/>
    <property type="match status" value="1"/>
</dbReference>
<feature type="transmembrane region" description="Helical" evidence="10">
    <location>
        <begin position="444"/>
        <end position="461"/>
    </location>
</feature>
<evidence type="ECO:0000259" key="11">
    <source>
        <dbReference type="PROSITE" id="PS50109"/>
    </source>
</evidence>
<dbReference type="InterPro" id="IPR005467">
    <property type="entry name" value="His_kinase_dom"/>
</dbReference>
<dbReference type="Proteomes" id="UP001500298">
    <property type="component" value="Unassembled WGS sequence"/>
</dbReference>
<dbReference type="PANTHER" id="PTHR43065:SF10">
    <property type="entry name" value="PEROXIDE STRESS-ACTIVATED HISTIDINE KINASE MAK3"/>
    <property type="match status" value="1"/>
</dbReference>
<evidence type="ECO:0000313" key="13">
    <source>
        <dbReference type="EMBL" id="GAA4837962.1"/>
    </source>
</evidence>
<dbReference type="PANTHER" id="PTHR43065">
    <property type="entry name" value="SENSOR HISTIDINE KINASE"/>
    <property type="match status" value="1"/>
</dbReference>
<protein>
    <recommendedName>
        <fullName evidence="3">histidine kinase</fullName>
        <ecNumber evidence="3">2.7.13.3</ecNumber>
    </recommendedName>
</protein>